<sequence>MMNGPETSDLAIVAMRPTNKAGRPAAEPVEPRAGAEGTAVQQSTLRSRSRGRVTQALDRVRHAARQRKKERFTALFHHVTVDTLRLA</sequence>
<proteinExistence type="predicted"/>
<gene>
    <name evidence="2" type="ORF">GALL_491190</name>
</gene>
<protein>
    <submittedName>
        <fullName evidence="2">Uncharacterized protein</fullName>
    </submittedName>
</protein>
<organism evidence="2">
    <name type="scientific">mine drainage metagenome</name>
    <dbReference type="NCBI Taxonomy" id="410659"/>
    <lineage>
        <taxon>unclassified sequences</taxon>
        <taxon>metagenomes</taxon>
        <taxon>ecological metagenomes</taxon>
    </lineage>
</organism>
<evidence type="ECO:0000256" key="1">
    <source>
        <dbReference type="SAM" id="MobiDB-lite"/>
    </source>
</evidence>
<reference evidence="2" key="1">
    <citation type="submission" date="2016-10" db="EMBL/GenBank/DDBJ databases">
        <title>Sequence of Gallionella enrichment culture.</title>
        <authorList>
            <person name="Poehlein A."/>
            <person name="Muehling M."/>
            <person name="Daniel R."/>
        </authorList>
    </citation>
    <scope>NUCLEOTIDE SEQUENCE</scope>
</reference>
<dbReference type="EMBL" id="MLJW01004816">
    <property type="protein sequence ID" value="OIQ69281.1"/>
    <property type="molecule type" value="Genomic_DNA"/>
</dbReference>
<accession>A0A1J5PCC3</accession>
<evidence type="ECO:0000313" key="2">
    <source>
        <dbReference type="EMBL" id="OIQ69281.1"/>
    </source>
</evidence>
<feature type="region of interest" description="Disordered" evidence="1">
    <location>
        <begin position="17"/>
        <end position="53"/>
    </location>
</feature>
<comment type="caution">
    <text evidence="2">The sequence shown here is derived from an EMBL/GenBank/DDBJ whole genome shotgun (WGS) entry which is preliminary data.</text>
</comment>
<dbReference type="AlphaFoldDB" id="A0A1J5PCC3"/>
<name>A0A1J5PCC3_9ZZZZ</name>